<dbReference type="AlphaFoldDB" id="A0A6P8HQ25"/>
<name>A0A6P8HQ25_ACTTE</name>
<dbReference type="InterPro" id="IPR025257">
    <property type="entry name" value="MINDY-3/4_CD"/>
</dbReference>
<feature type="region of interest" description="Disordered" evidence="3">
    <location>
        <begin position="55"/>
        <end position="239"/>
    </location>
</feature>
<keyword evidence="2" id="KW-0645">Protease</keyword>
<gene>
    <name evidence="6 7" type="primary">LOC116291704</name>
</gene>
<dbReference type="GO" id="GO:0006508">
    <property type="term" value="P:proteolysis"/>
    <property type="evidence" value="ECO:0007669"/>
    <property type="project" value="UniProtKB-KW"/>
</dbReference>
<dbReference type="SMART" id="SM01174">
    <property type="entry name" value="DUF4205"/>
    <property type="match status" value="1"/>
</dbReference>
<comment type="catalytic activity">
    <reaction evidence="2">
        <text>Thiol-dependent hydrolysis of ester, thioester, amide, peptide and isopeptide bonds formed by the C-terminal Gly of ubiquitin (a 76-residue protein attached to proteins as an intracellular targeting signal).</text>
        <dbReference type="EC" id="3.4.19.12"/>
    </reaction>
</comment>
<evidence type="ECO:0000313" key="7">
    <source>
        <dbReference type="RefSeq" id="XP_031554775.1"/>
    </source>
</evidence>
<keyword evidence="5" id="KW-1185">Reference proteome</keyword>
<comment type="similarity">
    <text evidence="1 2">Belongs to the MINDY deubiquitinase family. FAM188 subfamily.</text>
</comment>
<comment type="function">
    <text evidence="2">Hydrolase that can remove 'Lys-48'-linked conjugated ubiquitin from proteins.</text>
</comment>
<dbReference type="Pfam" id="PF13898">
    <property type="entry name" value="MINDY-3_4_CD"/>
    <property type="match status" value="1"/>
</dbReference>
<dbReference type="Proteomes" id="UP000515163">
    <property type="component" value="Unplaced"/>
</dbReference>
<dbReference type="PANTHER" id="PTHR12473:SF8">
    <property type="entry name" value="UBIQUITIN CARBOXYL-TERMINAL HYDROLASE MINDY-4-RELATED"/>
    <property type="match status" value="1"/>
</dbReference>
<organism evidence="5 7">
    <name type="scientific">Actinia tenebrosa</name>
    <name type="common">Australian red waratah sea anemone</name>
    <dbReference type="NCBI Taxonomy" id="6105"/>
    <lineage>
        <taxon>Eukaryota</taxon>
        <taxon>Metazoa</taxon>
        <taxon>Cnidaria</taxon>
        <taxon>Anthozoa</taxon>
        <taxon>Hexacorallia</taxon>
        <taxon>Actiniaria</taxon>
        <taxon>Actiniidae</taxon>
        <taxon>Actinia</taxon>
    </lineage>
</organism>
<feature type="domain" description="Deubiquitinating enzyme MINDY-3/4 conserved" evidence="4">
    <location>
        <begin position="267"/>
        <end position="607"/>
    </location>
</feature>
<dbReference type="GO" id="GO:1990380">
    <property type="term" value="F:K48-linked deubiquitinase activity"/>
    <property type="evidence" value="ECO:0007669"/>
    <property type="project" value="UniProtKB-UniRule"/>
</dbReference>
<feature type="compositionally biased region" description="Polar residues" evidence="3">
    <location>
        <begin position="59"/>
        <end position="77"/>
    </location>
</feature>
<dbReference type="RefSeq" id="XP_031554774.1">
    <property type="nucleotide sequence ID" value="XM_031698914.1"/>
</dbReference>
<feature type="compositionally biased region" description="Polar residues" evidence="3">
    <location>
        <begin position="122"/>
        <end position="149"/>
    </location>
</feature>
<evidence type="ECO:0000313" key="6">
    <source>
        <dbReference type="RefSeq" id="XP_031554774.1"/>
    </source>
</evidence>
<reference evidence="6 7" key="1">
    <citation type="submission" date="2025-04" db="UniProtKB">
        <authorList>
            <consortium name="RefSeq"/>
        </authorList>
    </citation>
    <scope>IDENTIFICATION</scope>
    <source>
        <tissue evidence="6 7">Tentacle</tissue>
    </source>
</reference>
<dbReference type="GO" id="GO:0004843">
    <property type="term" value="F:cysteine-type deubiquitinase activity"/>
    <property type="evidence" value="ECO:0007669"/>
    <property type="project" value="UniProtKB-UniRule"/>
</dbReference>
<keyword evidence="2" id="KW-0833">Ubl conjugation pathway</keyword>
<sequence length="607" mass="68102">MMSKHNFQTRSGVLEKWSKVFERSQPPSLPRSLPYRETVTRTDLELEDVFEEVSEEVNSKASKQITSMKSSQENSLIPLNRRRSRELVRPKTPGRLGLYQESALPSKKPPWQSSTKVERRQSAQYKHNSSQNGQAQYESSNFEATTNRPPITVKDANSPKPLIERTPFNASDPPPMEHTKSSRSGTLARSGTPTRSGTPARSGTPIRSGTPARPGTPTRSGTPARTGTPRSVTLKKPASARSVTAVIPVKHVSGGEPISQRTARELREVLFGSALTSFNTDWRSQHINFLGNSSYGLSFYKPGPCGLMACIQAFLMKYLLFYQNTNDLKGSVLDPLPSERQQALVSAIARMIWQAGYESNGVVALPCGTCNWRMTKEYREDDLTENLVIFRFNNLTELERFIKRNLSFFENTSGNGCIIFLYSVILSRTIKGIYTDLGSFDSILMENNETCSQSMLNLLLTGRAVSHLFNGDVEYDKRGNALPVPLKGIKTRSDIGYLTLKEHLKPKEIQVGSMLKTPKYPIWVVDSTGGRYGVIFCLNSELVNDWKLERLFKLNFYNGTSKYSSSCDEIVTVDTRDVVDESDITEDTHPVEHIIRTKWPGAVIEWD</sequence>
<evidence type="ECO:0000259" key="4">
    <source>
        <dbReference type="SMART" id="SM01174"/>
    </source>
</evidence>
<accession>A0A6P8HQ25</accession>
<evidence type="ECO:0000256" key="3">
    <source>
        <dbReference type="SAM" id="MobiDB-lite"/>
    </source>
</evidence>
<dbReference type="EC" id="3.4.19.12" evidence="2"/>
<protein>
    <recommendedName>
        <fullName evidence="2">Ubiquitin carboxyl-terminal hydrolase MINDY</fullName>
        <ecNumber evidence="2">3.4.19.12</ecNumber>
    </recommendedName>
</protein>
<dbReference type="PANTHER" id="PTHR12473">
    <property type="entry name" value="UBIQUITIN CARBOXYL-TERMINAL HYDROLASE MINDY-4-RELATED"/>
    <property type="match status" value="1"/>
</dbReference>
<evidence type="ECO:0000256" key="2">
    <source>
        <dbReference type="RuleBase" id="RU367088"/>
    </source>
</evidence>
<dbReference type="KEGG" id="aten:116291704"/>
<feature type="compositionally biased region" description="Polar residues" evidence="3">
    <location>
        <begin position="182"/>
        <end position="207"/>
    </location>
</feature>
<dbReference type="RefSeq" id="XP_031554775.1">
    <property type="nucleotide sequence ID" value="XM_031698915.1"/>
</dbReference>
<dbReference type="GeneID" id="116291704"/>
<proteinExistence type="inferred from homology"/>
<dbReference type="InterPro" id="IPR039785">
    <property type="entry name" value="MINY3/4"/>
</dbReference>
<dbReference type="GO" id="GO:0071108">
    <property type="term" value="P:protein K48-linked deubiquitination"/>
    <property type="evidence" value="ECO:0007669"/>
    <property type="project" value="InterPro"/>
</dbReference>
<keyword evidence="2" id="KW-0788">Thiol protease</keyword>
<evidence type="ECO:0000256" key="1">
    <source>
        <dbReference type="ARBA" id="ARBA00011074"/>
    </source>
</evidence>
<dbReference type="OrthoDB" id="10263628at2759"/>
<feature type="compositionally biased region" description="Polar residues" evidence="3">
    <location>
        <begin position="217"/>
        <end position="231"/>
    </location>
</feature>
<evidence type="ECO:0000313" key="5">
    <source>
        <dbReference type="Proteomes" id="UP000515163"/>
    </source>
</evidence>
<keyword evidence="2 6" id="KW-0378">Hydrolase</keyword>